<evidence type="ECO:0000313" key="2">
    <source>
        <dbReference type="EMBL" id="RVD92811.1"/>
    </source>
</evidence>
<feature type="compositionally biased region" description="Basic and acidic residues" evidence="1">
    <location>
        <begin position="33"/>
        <end position="51"/>
    </location>
</feature>
<organism evidence="2 3">
    <name type="scientific">Tubulinosema ratisbonensis</name>
    <dbReference type="NCBI Taxonomy" id="291195"/>
    <lineage>
        <taxon>Eukaryota</taxon>
        <taxon>Fungi</taxon>
        <taxon>Fungi incertae sedis</taxon>
        <taxon>Microsporidia</taxon>
        <taxon>Tubulinosematoidea</taxon>
        <taxon>Tubulinosematidae</taxon>
        <taxon>Tubulinosema</taxon>
    </lineage>
</organism>
<dbReference type="VEuPathDB" id="MicrosporidiaDB:TUBRATIS_006730"/>
<comment type="caution">
    <text evidence="2">The sequence shown here is derived from an EMBL/GenBank/DDBJ whole genome shotgun (WGS) entry which is preliminary data.</text>
</comment>
<name>A0A437ANL9_9MICR</name>
<evidence type="ECO:0000256" key="1">
    <source>
        <dbReference type="SAM" id="MobiDB-lite"/>
    </source>
</evidence>
<dbReference type="EMBL" id="RCSS01000140">
    <property type="protein sequence ID" value="RVD92811.1"/>
    <property type="molecule type" value="Genomic_DNA"/>
</dbReference>
<evidence type="ECO:0000313" key="3">
    <source>
        <dbReference type="Proteomes" id="UP000282876"/>
    </source>
</evidence>
<reference evidence="2 3" key="1">
    <citation type="submission" date="2018-10" db="EMBL/GenBank/DDBJ databases">
        <title>Draft genome sequence of the microsporidian Tubulinosema ratisbonensis.</title>
        <authorList>
            <person name="Polonais V."/>
            <person name="Peyretaillade E."/>
            <person name="Niehus S."/>
            <person name="Wawrzyniak I."/>
            <person name="Franchet A."/>
            <person name="Gaspin C."/>
            <person name="Reichstadt M."/>
            <person name="Belser C."/>
            <person name="Labadie K."/>
            <person name="Delbac F."/>
            <person name="Ferrandon D."/>
        </authorList>
    </citation>
    <scope>NUCLEOTIDE SEQUENCE [LARGE SCALE GENOMIC DNA]</scope>
    <source>
        <strain evidence="2 3">Franzen</strain>
    </source>
</reference>
<proteinExistence type="predicted"/>
<accession>A0A437ANL9</accession>
<dbReference type="AlphaFoldDB" id="A0A437ANL9"/>
<feature type="region of interest" description="Disordered" evidence="1">
    <location>
        <begin position="26"/>
        <end position="53"/>
    </location>
</feature>
<dbReference type="Proteomes" id="UP000282876">
    <property type="component" value="Unassembled WGS sequence"/>
</dbReference>
<protein>
    <submittedName>
        <fullName evidence="2">Uncharacterized protein</fullName>
    </submittedName>
</protein>
<gene>
    <name evidence="2" type="ORF">TUBRATIS_006730</name>
</gene>
<keyword evidence="3" id="KW-1185">Reference proteome</keyword>
<sequence>MISFIFTNLAMHFHLTNSIRTYNQSYSHKKNSVKSDHSSQLHRLRSEDRQRQRGLPYASFVPDNRNCTVSVDDNSLLYRKKSPFFSHNSSRSSKFGSVSCAHVTTRLRKKSKPSYLTRIKKIEGGIKRFYFKIHMLKKNRKFYETIKVTYNTEKLRKQIIKYLIKEKNFLGTSTDQAIIEKIGAEISSSFEGDAKNAILFLCYTSFLTKTFEGYREMYLGSPENILTIQQPLNKFGFAALEVAIDKWKTFKLDYNTMREGYRKMKEVIEKLDPSWLFNCNQKIYSSFKLTTLLCLKYFFEKQSNIKSSSVKKPRIFDA</sequence>